<proteinExistence type="predicted"/>
<sequence length="83" mass="9803">MAPHEQERNTSRMESHPSTKSTSKKDVLTVQERVKILEDQIKQKNDEYLKLTDVVEKLKIINTLLYKEVCKEYNTLNLPIEEE</sequence>
<accession>I3EFG4</accession>
<dbReference type="OMA" id="MAPHEQE"/>
<evidence type="ECO:0000313" key="4">
    <source>
        <dbReference type="Proteomes" id="UP000002872"/>
    </source>
</evidence>
<dbReference type="Proteomes" id="UP000002872">
    <property type="component" value="Unassembled WGS sequence"/>
</dbReference>
<dbReference type="InParanoid" id="I3EFG4"/>
<dbReference type="VEuPathDB" id="MicrosporidiaDB:NEQG_02033"/>
<evidence type="ECO:0000313" key="3">
    <source>
        <dbReference type="EMBL" id="EIJ87961.1"/>
    </source>
</evidence>
<organism evidence="3 4">
    <name type="scientific">Nematocida parisii (strain ERTm3)</name>
    <name type="common">Nematode killer fungus</name>
    <dbReference type="NCBI Taxonomy" id="935791"/>
    <lineage>
        <taxon>Eukaryota</taxon>
        <taxon>Fungi</taxon>
        <taxon>Fungi incertae sedis</taxon>
        <taxon>Microsporidia</taxon>
        <taxon>Nematocida</taxon>
    </lineage>
</organism>
<dbReference type="HOGENOM" id="CLU_2543099_0_0_1"/>
<keyword evidence="1" id="KW-0175">Coiled coil</keyword>
<protein>
    <submittedName>
        <fullName evidence="3">Uncharacterized protein</fullName>
    </submittedName>
</protein>
<evidence type="ECO:0000256" key="2">
    <source>
        <dbReference type="SAM" id="MobiDB-lite"/>
    </source>
</evidence>
<reference evidence="3" key="1">
    <citation type="submission" date="2011-01" db="EMBL/GenBank/DDBJ databases">
        <title>The Genome Sequence of Nematocida parisii strain ERTm3.</title>
        <authorList>
            <consortium name="The Broad Institute Genome Sequencing Platform"/>
            <consortium name="The Broad Institute Genome Sequencing Center for Infectious Disease"/>
            <person name="Cuomo C."/>
            <person name="Troemel E."/>
            <person name="Young S.K."/>
            <person name="Zeng Q."/>
            <person name="Gargeya S."/>
            <person name="Fitzgerald M."/>
            <person name="Haas B."/>
            <person name="Abouelleil A."/>
            <person name="Alvarado L."/>
            <person name="Arachchi H.M."/>
            <person name="Berlin A."/>
            <person name="Chapman S.B."/>
            <person name="Gearin G."/>
            <person name="Goldberg J."/>
            <person name="Griggs A."/>
            <person name="Gujja S."/>
            <person name="Hansen M."/>
            <person name="Heiman D."/>
            <person name="Howarth C."/>
            <person name="Larimer J."/>
            <person name="Lui A."/>
            <person name="MacDonald P.J.P."/>
            <person name="McCowen C."/>
            <person name="Montmayeur A."/>
            <person name="Murphy C."/>
            <person name="Neiman D."/>
            <person name="Pearson M."/>
            <person name="Priest M."/>
            <person name="Roberts A."/>
            <person name="Saif S."/>
            <person name="Shea T."/>
            <person name="Sisk P."/>
            <person name="Stolte C."/>
            <person name="Sykes S."/>
            <person name="Wortman J."/>
            <person name="Nusbaum C."/>
            <person name="Birren B."/>
        </authorList>
    </citation>
    <scope>NUCLEOTIDE SEQUENCE</scope>
    <source>
        <strain evidence="3">ERTm3</strain>
    </source>
</reference>
<feature type="region of interest" description="Disordered" evidence="2">
    <location>
        <begin position="1"/>
        <end position="26"/>
    </location>
</feature>
<name>I3EFG4_NEMP3</name>
<gene>
    <name evidence="3" type="ORF">NEQG_02033</name>
</gene>
<dbReference type="EMBL" id="GL870880">
    <property type="protein sequence ID" value="EIJ87961.1"/>
    <property type="molecule type" value="Genomic_DNA"/>
</dbReference>
<dbReference type="AlphaFoldDB" id="I3EFG4"/>
<evidence type="ECO:0000256" key="1">
    <source>
        <dbReference type="SAM" id="Coils"/>
    </source>
</evidence>
<dbReference type="OrthoDB" id="2194642at2759"/>
<feature type="coiled-coil region" evidence="1">
    <location>
        <begin position="27"/>
        <end position="54"/>
    </location>
</feature>
<keyword evidence="4" id="KW-1185">Reference proteome</keyword>